<protein>
    <submittedName>
        <fullName evidence="1">Uncharacterized protein</fullName>
    </submittedName>
</protein>
<gene>
    <name evidence="1" type="ORF">FRY97_19660</name>
</gene>
<organism evidence="1 2">
    <name type="scientific">Phaeodactylibacter luteus</name>
    <dbReference type="NCBI Taxonomy" id="1564516"/>
    <lineage>
        <taxon>Bacteria</taxon>
        <taxon>Pseudomonadati</taxon>
        <taxon>Bacteroidota</taxon>
        <taxon>Saprospiria</taxon>
        <taxon>Saprospirales</taxon>
        <taxon>Haliscomenobacteraceae</taxon>
        <taxon>Phaeodactylibacter</taxon>
    </lineage>
</organism>
<keyword evidence="2" id="KW-1185">Reference proteome</keyword>
<name>A0A5C6RG08_9BACT</name>
<reference evidence="1 2" key="1">
    <citation type="submission" date="2019-08" db="EMBL/GenBank/DDBJ databases">
        <title>Genome of Phaeodactylibacter luteus.</title>
        <authorList>
            <person name="Bowman J.P."/>
        </authorList>
    </citation>
    <scope>NUCLEOTIDE SEQUENCE [LARGE SCALE GENOMIC DNA]</scope>
    <source>
        <strain evidence="1 2">KCTC 42180</strain>
    </source>
</reference>
<dbReference type="Proteomes" id="UP000321580">
    <property type="component" value="Unassembled WGS sequence"/>
</dbReference>
<dbReference type="AlphaFoldDB" id="A0A5C6RG08"/>
<evidence type="ECO:0000313" key="1">
    <source>
        <dbReference type="EMBL" id="TXB61358.1"/>
    </source>
</evidence>
<accession>A0A5C6RG08</accession>
<dbReference type="EMBL" id="VOOR01000064">
    <property type="protein sequence ID" value="TXB61358.1"/>
    <property type="molecule type" value="Genomic_DNA"/>
</dbReference>
<sequence length="153" mass="17673">MKSISYQNFFHAYFDDLPLSEEALFGKVFLPEEQHYLVEEAMNCDLIAIRKLKEMFTHGVDGASRNFDVAKRYWYALHSHAEVTCCTSKISFSLDDYAQILDGFDRPLPEIADAYALAISYMTSEVSPIHWDIPVLQKHLTRLDEIKSLLECE</sequence>
<evidence type="ECO:0000313" key="2">
    <source>
        <dbReference type="Proteomes" id="UP000321580"/>
    </source>
</evidence>
<proteinExistence type="predicted"/>
<dbReference type="RefSeq" id="WP_147169320.1">
    <property type="nucleotide sequence ID" value="NZ_VOOR01000064.1"/>
</dbReference>
<comment type="caution">
    <text evidence="1">The sequence shown here is derived from an EMBL/GenBank/DDBJ whole genome shotgun (WGS) entry which is preliminary data.</text>
</comment>